<dbReference type="EC" id="2.4.1.54" evidence="5"/>
<evidence type="ECO:0000259" key="4">
    <source>
        <dbReference type="Pfam" id="PF00535"/>
    </source>
</evidence>
<keyword evidence="6" id="KW-1185">Reference proteome</keyword>
<dbReference type="SUPFAM" id="SSF53448">
    <property type="entry name" value="Nucleotide-diphospho-sugar transferases"/>
    <property type="match status" value="1"/>
</dbReference>
<sequence>MQDPTSPRTLVSIPTYNEKDNIESLIEAILRTDDGLDVLVVDDNSPDGTGQIADEVARREPRVRVHHRAGKLGLGTAIMEAFSIAFEGNYDYLLNMDGDFSHHPQYLPTILETMNEADVVIGSRYVEGGGFVGWGMMRLMMSRCINLYTRCLLRVPARDCSGAYRCYRLSKIKEIDFGRIRSRGYAFQEEFLYHCHRVGCRIREIPIMFVNRKQGKSKINLREAIAAVWTLFITAIWG</sequence>
<organism evidence="5 6">
    <name type="scientific">Kolteria novifilia</name>
    <dbReference type="NCBI Taxonomy" id="2527975"/>
    <lineage>
        <taxon>Bacteria</taxon>
        <taxon>Pseudomonadati</taxon>
        <taxon>Planctomycetota</taxon>
        <taxon>Planctomycetia</taxon>
        <taxon>Kolteriales</taxon>
        <taxon>Kolteriaceae</taxon>
        <taxon>Kolteria</taxon>
    </lineage>
</organism>
<evidence type="ECO:0000256" key="1">
    <source>
        <dbReference type="ARBA" id="ARBA00006739"/>
    </source>
</evidence>
<evidence type="ECO:0000256" key="2">
    <source>
        <dbReference type="ARBA" id="ARBA00022676"/>
    </source>
</evidence>
<dbReference type="PANTHER" id="PTHR43398:SF1">
    <property type="entry name" value="DOLICHOL-PHOSPHATE MANNOSYLTRANSFERASE SUBUNIT 1"/>
    <property type="match status" value="1"/>
</dbReference>
<dbReference type="GO" id="GO:0009247">
    <property type="term" value="P:glycolipid biosynthetic process"/>
    <property type="evidence" value="ECO:0007669"/>
    <property type="project" value="TreeGrafter"/>
</dbReference>
<dbReference type="Proteomes" id="UP000317093">
    <property type="component" value="Chromosome"/>
</dbReference>
<accession>A0A518B5T5</accession>
<dbReference type="GO" id="GO:0047267">
    <property type="term" value="F:undecaprenyl-phosphate mannosyltransferase activity"/>
    <property type="evidence" value="ECO:0007669"/>
    <property type="project" value="UniProtKB-EC"/>
</dbReference>
<dbReference type="GO" id="GO:0004582">
    <property type="term" value="F:dolichyl-phosphate beta-D-mannosyltransferase activity"/>
    <property type="evidence" value="ECO:0007669"/>
    <property type="project" value="InterPro"/>
</dbReference>
<name>A0A518B5T5_9BACT</name>
<gene>
    <name evidence="5" type="ORF">Pan216_32070</name>
</gene>
<dbReference type="InterPro" id="IPR001173">
    <property type="entry name" value="Glyco_trans_2-like"/>
</dbReference>
<dbReference type="FunFam" id="3.90.550.10:FF:000122">
    <property type="entry name" value="Dolichol-phosphate mannosyltransferase subunit 1"/>
    <property type="match status" value="1"/>
</dbReference>
<evidence type="ECO:0000313" key="5">
    <source>
        <dbReference type="EMBL" id="QDU62340.1"/>
    </source>
</evidence>
<dbReference type="CDD" id="cd06442">
    <property type="entry name" value="DPM1_like"/>
    <property type="match status" value="1"/>
</dbReference>
<comment type="similarity">
    <text evidence="1">Belongs to the glycosyltransferase 2 family.</text>
</comment>
<protein>
    <submittedName>
        <fullName evidence="5">Undecaprenyl-phosphate mannosyltransferase</fullName>
        <ecNumber evidence="5">2.4.1.54</ecNumber>
    </submittedName>
</protein>
<dbReference type="EMBL" id="CP036279">
    <property type="protein sequence ID" value="QDU62340.1"/>
    <property type="molecule type" value="Genomic_DNA"/>
</dbReference>
<dbReference type="GO" id="GO:0016020">
    <property type="term" value="C:membrane"/>
    <property type="evidence" value="ECO:0007669"/>
    <property type="project" value="GOC"/>
</dbReference>
<dbReference type="Pfam" id="PF00535">
    <property type="entry name" value="Glycos_transf_2"/>
    <property type="match status" value="1"/>
</dbReference>
<keyword evidence="3 5" id="KW-0808">Transferase</keyword>
<keyword evidence="2 5" id="KW-0328">Glycosyltransferase</keyword>
<reference evidence="5 6" key="1">
    <citation type="submission" date="2019-02" db="EMBL/GenBank/DDBJ databases">
        <title>Deep-cultivation of Planctomycetes and their phenomic and genomic characterization uncovers novel biology.</title>
        <authorList>
            <person name="Wiegand S."/>
            <person name="Jogler M."/>
            <person name="Boedeker C."/>
            <person name="Pinto D."/>
            <person name="Vollmers J."/>
            <person name="Rivas-Marin E."/>
            <person name="Kohn T."/>
            <person name="Peeters S.H."/>
            <person name="Heuer A."/>
            <person name="Rast P."/>
            <person name="Oberbeckmann S."/>
            <person name="Bunk B."/>
            <person name="Jeske O."/>
            <person name="Meyerdierks A."/>
            <person name="Storesund J.E."/>
            <person name="Kallscheuer N."/>
            <person name="Luecker S."/>
            <person name="Lage O.M."/>
            <person name="Pohl T."/>
            <person name="Merkel B.J."/>
            <person name="Hornburger P."/>
            <person name="Mueller R.-W."/>
            <person name="Bruemmer F."/>
            <person name="Labrenz M."/>
            <person name="Spormann A.M."/>
            <person name="Op den Camp H."/>
            <person name="Overmann J."/>
            <person name="Amann R."/>
            <person name="Jetten M.S.M."/>
            <person name="Mascher T."/>
            <person name="Medema M.H."/>
            <person name="Devos D.P."/>
            <person name="Kaster A.-K."/>
            <person name="Ovreas L."/>
            <person name="Rohde M."/>
            <person name="Galperin M.Y."/>
            <person name="Jogler C."/>
        </authorList>
    </citation>
    <scope>NUCLEOTIDE SEQUENCE [LARGE SCALE GENOMIC DNA]</scope>
    <source>
        <strain evidence="5 6">Pan216</strain>
    </source>
</reference>
<dbReference type="InterPro" id="IPR039528">
    <property type="entry name" value="DPM1-like"/>
</dbReference>
<dbReference type="PANTHER" id="PTHR43398">
    <property type="entry name" value="DOLICHOL-PHOSPHATE MANNOSYLTRANSFERASE SUBUNIT 1"/>
    <property type="match status" value="1"/>
</dbReference>
<dbReference type="Gene3D" id="3.90.550.10">
    <property type="entry name" value="Spore Coat Polysaccharide Biosynthesis Protein SpsA, Chain A"/>
    <property type="match status" value="1"/>
</dbReference>
<dbReference type="KEGG" id="knv:Pan216_32070"/>
<feature type="domain" description="Glycosyltransferase 2-like" evidence="4">
    <location>
        <begin position="11"/>
        <end position="175"/>
    </location>
</feature>
<dbReference type="RefSeq" id="WP_145259022.1">
    <property type="nucleotide sequence ID" value="NZ_CP036279.1"/>
</dbReference>
<dbReference type="AlphaFoldDB" id="A0A518B5T5"/>
<evidence type="ECO:0000313" key="6">
    <source>
        <dbReference type="Proteomes" id="UP000317093"/>
    </source>
</evidence>
<dbReference type="OrthoDB" id="9810303at2"/>
<dbReference type="InterPro" id="IPR029044">
    <property type="entry name" value="Nucleotide-diphossugar_trans"/>
</dbReference>
<proteinExistence type="inferred from homology"/>
<evidence type="ECO:0000256" key="3">
    <source>
        <dbReference type="ARBA" id="ARBA00022679"/>
    </source>
</evidence>